<comment type="caution">
    <text evidence="2">The sequence shown here is derived from an EMBL/GenBank/DDBJ whole genome shotgun (WGS) entry which is preliminary data.</text>
</comment>
<organism evidence="2 3">
    <name type="scientific">Streptomyces rubrogriseus</name>
    <dbReference type="NCBI Taxonomy" id="194673"/>
    <lineage>
        <taxon>Bacteria</taxon>
        <taxon>Bacillati</taxon>
        <taxon>Actinomycetota</taxon>
        <taxon>Actinomycetes</taxon>
        <taxon>Kitasatosporales</taxon>
        <taxon>Streptomycetaceae</taxon>
        <taxon>Streptomyces</taxon>
        <taxon>Streptomyces violaceoruber group</taxon>
    </lineage>
</organism>
<evidence type="ECO:0000313" key="3">
    <source>
        <dbReference type="Proteomes" id="UP000475666"/>
    </source>
</evidence>
<evidence type="ECO:0000256" key="1">
    <source>
        <dbReference type="SAM" id="MobiDB-lite"/>
    </source>
</evidence>
<dbReference type="AlphaFoldDB" id="A0A6G3TBA1"/>
<dbReference type="Proteomes" id="UP000475666">
    <property type="component" value="Unassembled WGS sequence"/>
</dbReference>
<gene>
    <name evidence="2" type="ORF">G3I66_11995</name>
</gene>
<accession>A0A6G3TBA1</accession>
<name>A0A6G3TBA1_9ACTN</name>
<dbReference type="EMBL" id="JAAGMQ010000345">
    <property type="protein sequence ID" value="NEC33892.1"/>
    <property type="molecule type" value="Genomic_DNA"/>
</dbReference>
<reference evidence="2 3" key="1">
    <citation type="submission" date="2020-01" db="EMBL/GenBank/DDBJ databases">
        <title>Insect and environment-associated Actinomycetes.</title>
        <authorList>
            <person name="Currrie C."/>
            <person name="Chevrette M."/>
            <person name="Carlson C."/>
            <person name="Stubbendieck R."/>
            <person name="Wendt-Pienkowski E."/>
        </authorList>
    </citation>
    <scope>NUCLEOTIDE SEQUENCE [LARGE SCALE GENOMIC DNA]</scope>
    <source>
        <strain evidence="2 3">SID7739</strain>
    </source>
</reference>
<feature type="compositionally biased region" description="Low complexity" evidence="1">
    <location>
        <begin position="168"/>
        <end position="177"/>
    </location>
</feature>
<protein>
    <submittedName>
        <fullName evidence="2">Uncharacterized protein</fullName>
    </submittedName>
</protein>
<evidence type="ECO:0000313" key="2">
    <source>
        <dbReference type="EMBL" id="NEC33892.1"/>
    </source>
</evidence>
<sequence length="177" mass="20041">MDNNTWFEVEDPEEYDEEPWDFDEAELAFLAALRARAATWRVSRAPNNVSRPEDDSSLLVWVTLLDEESPLILGEWAVHFYGTHVRAGKVSDQLFNLHESHKHGFFRASGTADELALRCADWFERLLSRPLVRAEWPTAAGAIATRWEFADTGEALLNSPDVPADGTPPVRRVPVRP</sequence>
<proteinExistence type="predicted"/>
<feature type="region of interest" description="Disordered" evidence="1">
    <location>
        <begin position="158"/>
        <end position="177"/>
    </location>
</feature>
<dbReference type="RefSeq" id="WP_164273595.1">
    <property type="nucleotide sequence ID" value="NZ_JAAGMQ010000345.1"/>
</dbReference>